<evidence type="ECO:0000256" key="1">
    <source>
        <dbReference type="ARBA" id="ARBA00022443"/>
    </source>
</evidence>
<dbReference type="Ensembl" id="ENSSANT00000001412.1">
    <property type="protein sequence ID" value="ENSSANP00000001290.1"/>
    <property type="gene ID" value="ENSSANG00000000786.1"/>
</dbReference>
<evidence type="ECO:0000259" key="4">
    <source>
        <dbReference type="PROSITE" id="PS50002"/>
    </source>
</evidence>
<dbReference type="SUPFAM" id="SSF101288">
    <property type="entry name" value="L27 domain"/>
    <property type="match status" value="1"/>
</dbReference>
<dbReference type="Pfam" id="PF00595">
    <property type="entry name" value="PDZ"/>
    <property type="match status" value="1"/>
</dbReference>
<dbReference type="Pfam" id="PF07653">
    <property type="entry name" value="SH3_2"/>
    <property type="match status" value="1"/>
</dbReference>
<evidence type="ECO:0000256" key="3">
    <source>
        <dbReference type="SAM" id="MobiDB-lite"/>
    </source>
</evidence>
<dbReference type="InterPro" id="IPR014775">
    <property type="entry name" value="L27_C"/>
</dbReference>
<keyword evidence="1 2" id="KW-0728">SH3 domain</keyword>
<dbReference type="PROSITE" id="PS51022">
    <property type="entry name" value="L27"/>
    <property type="match status" value="1"/>
</dbReference>
<dbReference type="InterPro" id="IPR036028">
    <property type="entry name" value="SH3-like_dom_sf"/>
</dbReference>
<keyword evidence="8" id="KW-1185">Reference proteome</keyword>
<dbReference type="PROSITE" id="PS50002">
    <property type="entry name" value="SH3"/>
    <property type="match status" value="1"/>
</dbReference>
<dbReference type="SUPFAM" id="SSF50044">
    <property type="entry name" value="SH3-domain"/>
    <property type="match status" value="1"/>
</dbReference>
<dbReference type="AlphaFoldDB" id="A0A671K5L1"/>
<dbReference type="Pfam" id="PF02828">
    <property type="entry name" value="L27"/>
    <property type="match status" value="2"/>
</dbReference>
<dbReference type="PROSITE" id="PS50106">
    <property type="entry name" value="PDZ"/>
    <property type="match status" value="1"/>
</dbReference>
<dbReference type="InterPro" id="IPR001478">
    <property type="entry name" value="PDZ"/>
</dbReference>
<dbReference type="InterPro" id="IPR050716">
    <property type="entry name" value="MAGUK"/>
</dbReference>
<dbReference type="Gene3D" id="2.30.30.40">
    <property type="entry name" value="SH3 Domains"/>
    <property type="match status" value="1"/>
</dbReference>
<dbReference type="InterPro" id="IPR036892">
    <property type="entry name" value="L27_dom_sf"/>
</dbReference>
<evidence type="ECO:0000259" key="5">
    <source>
        <dbReference type="PROSITE" id="PS50106"/>
    </source>
</evidence>
<reference evidence="7" key="1">
    <citation type="submission" date="2025-08" db="UniProtKB">
        <authorList>
            <consortium name="Ensembl"/>
        </authorList>
    </citation>
    <scope>IDENTIFICATION</scope>
</reference>
<reference evidence="7" key="2">
    <citation type="submission" date="2025-09" db="UniProtKB">
        <authorList>
            <consortium name="Ensembl"/>
        </authorList>
    </citation>
    <scope>IDENTIFICATION</scope>
</reference>
<dbReference type="Proteomes" id="UP000472260">
    <property type="component" value="Unassembled WGS sequence"/>
</dbReference>
<dbReference type="CDD" id="cd06799">
    <property type="entry name" value="PDZ_MPP3-MPP4-MPP7-like"/>
    <property type="match status" value="1"/>
</dbReference>
<dbReference type="SUPFAM" id="SSF50156">
    <property type="entry name" value="PDZ domain-like"/>
    <property type="match status" value="1"/>
</dbReference>
<dbReference type="InterPro" id="IPR036034">
    <property type="entry name" value="PDZ_sf"/>
</dbReference>
<feature type="domain" description="L27" evidence="6">
    <location>
        <begin position="42"/>
        <end position="99"/>
    </location>
</feature>
<dbReference type="SMART" id="SM00569">
    <property type="entry name" value="L27"/>
    <property type="match status" value="1"/>
</dbReference>
<evidence type="ECO:0000313" key="8">
    <source>
        <dbReference type="Proteomes" id="UP000472260"/>
    </source>
</evidence>
<name>A0A671K5L1_9TELE</name>
<dbReference type="Gene3D" id="1.10.287.650">
    <property type="entry name" value="L27 domain"/>
    <property type="match status" value="1"/>
</dbReference>
<feature type="region of interest" description="Disordered" evidence="3">
    <location>
        <begin position="284"/>
        <end position="304"/>
    </location>
</feature>
<accession>A0A671K5L1</accession>
<proteinExistence type="predicted"/>
<sequence length="304" mass="34078">MPVLSPTTGLHEMLALVTSQLHPDANHKEDMVFLREVFSERSLSYLMKVRQARDNVAEELQNGPLEEDERELLTLFTAPHVKAVLTVHDTVAQKNFEPVLPPLPDDLDDELEEESVKIVRLVKNKEPLGATIRRDEVTGAVVVARIMRGGAADRSGLVHVGDELREVNGNLIIHKRPEEISQVLSQSQGSITLKIIPAIKEEDRFKDSKVYLRALFDYTPFEDKATPCQEAGLPFTCGDILQVVSQDDPTWWQAKRVGDSNLRAGLIPSRQFQERRLLYRVKMGTHQSPKSPRASPCKFSAATG</sequence>
<dbReference type="InterPro" id="IPR001452">
    <property type="entry name" value="SH3_domain"/>
</dbReference>
<organism evidence="7 8">
    <name type="scientific">Sinocyclocheilus anshuiensis</name>
    <dbReference type="NCBI Taxonomy" id="1608454"/>
    <lineage>
        <taxon>Eukaryota</taxon>
        <taxon>Metazoa</taxon>
        <taxon>Chordata</taxon>
        <taxon>Craniata</taxon>
        <taxon>Vertebrata</taxon>
        <taxon>Euteleostomi</taxon>
        <taxon>Actinopterygii</taxon>
        <taxon>Neopterygii</taxon>
        <taxon>Teleostei</taxon>
        <taxon>Ostariophysi</taxon>
        <taxon>Cypriniformes</taxon>
        <taxon>Cyprinidae</taxon>
        <taxon>Cyprininae</taxon>
        <taxon>Sinocyclocheilus</taxon>
    </lineage>
</organism>
<protein>
    <submittedName>
        <fullName evidence="7">Membrane protein, palmitoylated 3b (MAGUK p55 subfamily member 3)</fullName>
    </submittedName>
</protein>
<feature type="domain" description="PDZ" evidence="5">
    <location>
        <begin position="118"/>
        <end position="199"/>
    </location>
</feature>
<dbReference type="Gene3D" id="2.30.42.10">
    <property type="match status" value="1"/>
</dbReference>
<dbReference type="SMART" id="SM00326">
    <property type="entry name" value="SH3"/>
    <property type="match status" value="1"/>
</dbReference>
<evidence type="ECO:0000313" key="7">
    <source>
        <dbReference type="Ensembl" id="ENSSANP00000001290.1"/>
    </source>
</evidence>
<feature type="domain" description="SH3" evidence="4">
    <location>
        <begin position="207"/>
        <end position="277"/>
    </location>
</feature>
<dbReference type="InterPro" id="IPR004172">
    <property type="entry name" value="L27_dom"/>
</dbReference>
<dbReference type="PANTHER" id="PTHR23122">
    <property type="entry name" value="MEMBRANE-ASSOCIATED GUANYLATE KINASE MAGUK"/>
    <property type="match status" value="1"/>
</dbReference>
<evidence type="ECO:0000256" key="2">
    <source>
        <dbReference type="PROSITE-ProRule" id="PRU00192"/>
    </source>
</evidence>
<evidence type="ECO:0000259" key="6">
    <source>
        <dbReference type="PROSITE" id="PS51022"/>
    </source>
</evidence>
<dbReference type="SMART" id="SM00228">
    <property type="entry name" value="PDZ"/>
    <property type="match status" value="1"/>
</dbReference>